<protein>
    <submittedName>
        <fullName evidence="4">NUDIX hydrolase</fullName>
    </submittedName>
</protein>
<dbReference type="Gene3D" id="3.90.79.10">
    <property type="entry name" value="Nucleoside Triphosphate Pyrophosphohydrolase"/>
    <property type="match status" value="1"/>
</dbReference>
<dbReference type="PROSITE" id="PS00893">
    <property type="entry name" value="NUDIX_BOX"/>
    <property type="match status" value="1"/>
</dbReference>
<proteinExistence type="inferred from homology"/>
<dbReference type="Proteomes" id="UP001053296">
    <property type="component" value="Chromosome"/>
</dbReference>
<dbReference type="RefSeq" id="WP_229592146.1">
    <property type="nucleotide sequence ID" value="NZ_AP024485.1"/>
</dbReference>
<evidence type="ECO:0000313" key="4">
    <source>
        <dbReference type="EMBL" id="BCS90215.1"/>
    </source>
</evidence>
<dbReference type="InterPro" id="IPR015797">
    <property type="entry name" value="NUDIX_hydrolase-like_dom_sf"/>
</dbReference>
<gene>
    <name evidence="4" type="ORF">PSDVSF_34570</name>
</gene>
<dbReference type="CDD" id="cd18873">
    <property type="entry name" value="NUDIX_NadM_like"/>
    <property type="match status" value="1"/>
</dbReference>
<evidence type="ECO:0000256" key="2">
    <source>
        <dbReference type="RuleBase" id="RU003476"/>
    </source>
</evidence>
<keyword evidence="1 2" id="KW-0378">Hydrolase</keyword>
<reference evidence="4" key="1">
    <citation type="journal article" date="2022" name="Arch. Microbiol.">
        <title>Pseudodesulfovibrio sediminis sp. nov., a mesophilic and neutrophilic sulfate-reducing bacterium isolated from sediment of a brackish lake.</title>
        <authorList>
            <person name="Takahashi A."/>
            <person name="Kojima H."/>
            <person name="Watanabe M."/>
            <person name="Fukui M."/>
        </authorList>
    </citation>
    <scope>NUCLEOTIDE SEQUENCE</scope>
    <source>
        <strain evidence="4">SF6</strain>
    </source>
</reference>
<evidence type="ECO:0000256" key="1">
    <source>
        <dbReference type="ARBA" id="ARBA00022801"/>
    </source>
</evidence>
<organism evidence="4 5">
    <name type="scientific">Pseudodesulfovibrio sediminis</name>
    <dbReference type="NCBI Taxonomy" id="2810563"/>
    <lineage>
        <taxon>Bacteria</taxon>
        <taxon>Pseudomonadati</taxon>
        <taxon>Thermodesulfobacteriota</taxon>
        <taxon>Desulfovibrionia</taxon>
        <taxon>Desulfovibrionales</taxon>
        <taxon>Desulfovibrionaceae</taxon>
    </lineage>
</organism>
<dbReference type="Pfam" id="PF00293">
    <property type="entry name" value="NUDIX"/>
    <property type="match status" value="1"/>
</dbReference>
<dbReference type="PROSITE" id="PS51462">
    <property type="entry name" value="NUDIX"/>
    <property type="match status" value="1"/>
</dbReference>
<dbReference type="GO" id="GO:0016787">
    <property type="term" value="F:hydrolase activity"/>
    <property type="evidence" value="ECO:0007669"/>
    <property type="project" value="UniProtKB-KW"/>
</dbReference>
<evidence type="ECO:0000313" key="5">
    <source>
        <dbReference type="Proteomes" id="UP001053296"/>
    </source>
</evidence>
<dbReference type="PRINTS" id="PR00502">
    <property type="entry name" value="NUDIXFAMILY"/>
</dbReference>
<accession>A0ABM7PAU2</accession>
<dbReference type="InterPro" id="IPR000086">
    <property type="entry name" value="NUDIX_hydrolase_dom"/>
</dbReference>
<dbReference type="InterPro" id="IPR020476">
    <property type="entry name" value="Nudix_hydrolase"/>
</dbReference>
<evidence type="ECO:0000259" key="3">
    <source>
        <dbReference type="PROSITE" id="PS51462"/>
    </source>
</evidence>
<dbReference type="PANTHER" id="PTHR43736">
    <property type="entry name" value="ADP-RIBOSE PYROPHOSPHATASE"/>
    <property type="match status" value="1"/>
</dbReference>
<feature type="domain" description="Nudix hydrolase" evidence="3">
    <location>
        <begin position="19"/>
        <end position="150"/>
    </location>
</feature>
<dbReference type="EMBL" id="AP024485">
    <property type="protein sequence ID" value="BCS90215.1"/>
    <property type="molecule type" value="Genomic_DNA"/>
</dbReference>
<keyword evidence="5" id="KW-1185">Reference proteome</keyword>
<comment type="similarity">
    <text evidence="2">Belongs to the Nudix hydrolase family.</text>
</comment>
<sequence length="154" mass="16722">MESKTPCPHCGKDIIGYKNPTPTVDVVIHMKNGTPEGDGVVLIERMNPPYGWALPGGFVDYGETCEQAAVREMKEETGLDVELTGLLGVYSDPNRDPRQHTLSVTYIGIPLNPDELAAGDDAAKAQVFPLGKWPELAFDHEVILNDFLASLANS</sequence>
<dbReference type="SUPFAM" id="SSF55811">
    <property type="entry name" value="Nudix"/>
    <property type="match status" value="1"/>
</dbReference>
<dbReference type="PANTHER" id="PTHR43736:SF1">
    <property type="entry name" value="DIHYDRONEOPTERIN TRIPHOSPHATE DIPHOSPHATASE"/>
    <property type="match status" value="1"/>
</dbReference>
<name>A0ABM7PAU2_9BACT</name>
<dbReference type="InterPro" id="IPR020084">
    <property type="entry name" value="NUDIX_hydrolase_CS"/>
</dbReference>